<dbReference type="PhylomeDB" id="B4LRQ4"/>
<dbReference type="Gene3D" id="2.30.30.770">
    <property type="match status" value="1"/>
</dbReference>
<dbReference type="Proteomes" id="UP000008792">
    <property type="component" value="Unassembled WGS sequence"/>
</dbReference>
<reference evidence="4 5" key="1">
    <citation type="journal article" date="2007" name="Nature">
        <title>Evolution of genes and genomes on the Drosophila phylogeny.</title>
        <authorList>
            <consortium name="Drosophila 12 Genomes Consortium"/>
            <person name="Clark A.G."/>
            <person name="Eisen M.B."/>
            <person name="Smith D.R."/>
            <person name="Bergman C.M."/>
            <person name="Oliver B."/>
            <person name="Markow T.A."/>
            <person name="Kaufman T.C."/>
            <person name="Kellis M."/>
            <person name="Gelbart W."/>
            <person name="Iyer V.N."/>
            <person name="Pollard D.A."/>
            <person name="Sackton T.B."/>
            <person name="Larracuente A.M."/>
            <person name="Singh N.D."/>
            <person name="Abad J.P."/>
            <person name="Abt D.N."/>
            <person name="Adryan B."/>
            <person name="Aguade M."/>
            <person name="Akashi H."/>
            <person name="Anderson W.W."/>
            <person name="Aquadro C.F."/>
            <person name="Ardell D.H."/>
            <person name="Arguello R."/>
            <person name="Artieri C.G."/>
            <person name="Barbash D.A."/>
            <person name="Barker D."/>
            <person name="Barsanti P."/>
            <person name="Batterham P."/>
            <person name="Batzoglou S."/>
            <person name="Begun D."/>
            <person name="Bhutkar A."/>
            <person name="Blanco E."/>
            <person name="Bosak S.A."/>
            <person name="Bradley R.K."/>
            <person name="Brand A.D."/>
            <person name="Brent M.R."/>
            <person name="Brooks A.N."/>
            <person name="Brown R.H."/>
            <person name="Butlin R.K."/>
            <person name="Caggese C."/>
            <person name="Calvi B.R."/>
            <person name="Bernardo de Carvalho A."/>
            <person name="Caspi A."/>
            <person name="Castrezana S."/>
            <person name="Celniker S.E."/>
            <person name="Chang J.L."/>
            <person name="Chapple C."/>
            <person name="Chatterji S."/>
            <person name="Chinwalla A."/>
            <person name="Civetta A."/>
            <person name="Clifton S.W."/>
            <person name="Comeron J.M."/>
            <person name="Costello J.C."/>
            <person name="Coyne J.A."/>
            <person name="Daub J."/>
            <person name="David R.G."/>
            <person name="Delcher A.L."/>
            <person name="Delehaunty K."/>
            <person name="Do C.B."/>
            <person name="Ebling H."/>
            <person name="Edwards K."/>
            <person name="Eickbush T."/>
            <person name="Evans J.D."/>
            <person name="Filipski A."/>
            <person name="Findeiss S."/>
            <person name="Freyhult E."/>
            <person name="Fulton L."/>
            <person name="Fulton R."/>
            <person name="Garcia A.C."/>
            <person name="Gardiner A."/>
            <person name="Garfield D.A."/>
            <person name="Garvin B.E."/>
            <person name="Gibson G."/>
            <person name="Gilbert D."/>
            <person name="Gnerre S."/>
            <person name="Godfrey J."/>
            <person name="Good R."/>
            <person name="Gotea V."/>
            <person name="Gravely B."/>
            <person name="Greenberg A.J."/>
            <person name="Griffiths-Jones S."/>
            <person name="Gross S."/>
            <person name="Guigo R."/>
            <person name="Gustafson E.A."/>
            <person name="Haerty W."/>
            <person name="Hahn M.W."/>
            <person name="Halligan D.L."/>
            <person name="Halpern A.L."/>
            <person name="Halter G.M."/>
            <person name="Han M.V."/>
            <person name="Heger A."/>
            <person name="Hillier L."/>
            <person name="Hinrichs A.S."/>
            <person name="Holmes I."/>
            <person name="Hoskins R.A."/>
            <person name="Hubisz M.J."/>
            <person name="Hultmark D."/>
            <person name="Huntley M.A."/>
            <person name="Jaffe D.B."/>
            <person name="Jagadeeshan S."/>
            <person name="Jeck W.R."/>
            <person name="Johnson J."/>
            <person name="Jones C.D."/>
            <person name="Jordan W.C."/>
            <person name="Karpen G.H."/>
            <person name="Kataoka E."/>
            <person name="Keightley P.D."/>
            <person name="Kheradpour P."/>
            <person name="Kirkness E.F."/>
            <person name="Koerich L.B."/>
            <person name="Kristiansen K."/>
            <person name="Kudrna D."/>
            <person name="Kulathinal R.J."/>
            <person name="Kumar S."/>
            <person name="Kwok R."/>
            <person name="Lander E."/>
            <person name="Langley C.H."/>
            <person name="Lapoint R."/>
            <person name="Lazzaro B.P."/>
            <person name="Lee S.J."/>
            <person name="Levesque L."/>
            <person name="Li R."/>
            <person name="Lin C.F."/>
            <person name="Lin M.F."/>
            <person name="Lindblad-Toh K."/>
            <person name="Llopart A."/>
            <person name="Long M."/>
            <person name="Low L."/>
            <person name="Lozovsky E."/>
            <person name="Lu J."/>
            <person name="Luo M."/>
            <person name="Machado C.A."/>
            <person name="Makalowski W."/>
            <person name="Marzo M."/>
            <person name="Matsuda M."/>
            <person name="Matzkin L."/>
            <person name="McAllister B."/>
            <person name="McBride C.S."/>
            <person name="McKernan B."/>
            <person name="McKernan K."/>
            <person name="Mendez-Lago M."/>
            <person name="Minx P."/>
            <person name="Mollenhauer M.U."/>
            <person name="Montooth K."/>
            <person name="Mount S.M."/>
            <person name="Mu X."/>
            <person name="Myers E."/>
            <person name="Negre B."/>
            <person name="Newfeld S."/>
            <person name="Nielsen R."/>
            <person name="Noor M.A."/>
            <person name="O'Grady P."/>
            <person name="Pachter L."/>
            <person name="Papaceit M."/>
            <person name="Parisi M.J."/>
            <person name="Parisi M."/>
            <person name="Parts L."/>
            <person name="Pedersen J.S."/>
            <person name="Pesole G."/>
            <person name="Phillippy A.M."/>
            <person name="Ponting C.P."/>
            <person name="Pop M."/>
            <person name="Porcelli D."/>
            <person name="Powell J.R."/>
            <person name="Prohaska S."/>
            <person name="Pruitt K."/>
            <person name="Puig M."/>
            <person name="Quesneville H."/>
            <person name="Ram K.R."/>
            <person name="Rand D."/>
            <person name="Rasmussen M.D."/>
            <person name="Reed L.K."/>
            <person name="Reenan R."/>
            <person name="Reily A."/>
            <person name="Remington K.A."/>
            <person name="Rieger T.T."/>
            <person name="Ritchie M.G."/>
            <person name="Robin C."/>
            <person name="Rogers Y.H."/>
            <person name="Rohde C."/>
            <person name="Rozas J."/>
            <person name="Rubenfield M.J."/>
            <person name="Ruiz A."/>
            <person name="Russo S."/>
            <person name="Salzberg S.L."/>
            <person name="Sanchez-Gracia A."/>
            <person name="Saranga D.J."/>
            <person name="Sato H."/>
            <person name="Schaeffer S.W."/>
            <person name="Schatz M.C."/>
            <person name="Schlenke T."/>
            <person name="Schwartz R."/>
            <person name="Segarra C."/>
            <person name="Singh R.S."/>
            <person name="Sirot L."/>
            <person name="Sirota M."/>
            <person name="Sisneros N.B."/>
            <person name="Smith C.D."/>
            <person name="Smith T.F."/>
            <person name="Spieth J."/>
            <person name="Stage D.E."/>
            <person name="Stark A."/>
            <person name="Stephan W."/>
            <person name="Strausberg R.L."/>
            <person name="Strempel S."/>
            <person name="Sturgill D."/>
            <person name="Sutton G."/>
            <person name="Sutton G.G."/>
            <person name="Tao W."/>
            <person name="Teichmann S."/>
            <person name="Tobari Y.N."/>
            <person name="Tomimura Y."/>
            <person name="Tsolas J.M."/>
            <person name="Valente V.L."/>
            <person name="Venter E."/>
            <person name="Venter J.C."/>
            <person name="Vicario S."/>
            <person name="Vieira F.G."/>
            <person name="Vilella A.J."/>
            <person name="Villasante A."/>
            <person name="Walenz B."/>
            <person name="Wang J."/>
            <person name="Wasserman M."/>
            <person name="Watts T."/>
            <person name="Wilson D."/>
            <person name="Wilson R.K."/>
            <person name="Wing R.A."/>
            <person name="Wolfner M.F."/>
            <person name="Wong A."/>
            <person name="Wong G.K."/>
            <person name="Wu C.I."/>
            <person name="Wu G."/>
            <person name="Yamamoto D."/>
            <person name="Yang H.P."/>
            <person name="Yang S.P."/>
            <person name="Yorke J.A."/>
            <person name="Yoshida K."/>
            <person name="Zdobnov E."/>
            <person name="Zhang P."/>
            <person name="Zhang Y."/>
            <person name="Zimin A.V."/>
            <person name="Baldwin J."/>
            <person name="Abdouelleil A."/>
            <person name="Abdulkadir J."/>
            <person name="Abebe A."/>
            <person name="Abera B."/>
            <person name="Abreu J."/>
            <person name="Acer S.C."/>
            <person name="Aftuck L."/>
            <person name="Alexander A."/>
            <person name="An P."/>
            <person name="Anderson E."/>
            <person name="Anderson S."/>
            <person name="Arachi H."/>
            <person name="Azer M."/>
            <person name="Bachantsang P."/>
            <person name="Barry A."/>
            <person name="Bayul T."/>
            <person name="Berlin A."/>
            <person name="Bessette D."/>
            <person name="Bloom T."/>
            <person name="Blye J."/>
            <person name="Boguslavskiy L."/>
            <person name="Bonnet C."/>
            <person name="Boukhgalter B."/>
            <person name="Bourzgui I."/>
            <person name="Brown A."/>
            <person name="Cahill P."/>
            <person name="Channer S."/>
            <person name="Cheshatsang Y."/>
            <person name="Chuda L."/>
            <person name="Citroen M."/>
            <person name="Collymore A."/>
            <person name="Cooke P."/>
            <person name="Costello M."/>
            <person name="D'Aco K."/>
            <person name="Daza R."/>
            <person name="De Haan G."/>
            <person name="DeGray S."/>
            <person name="DeMaso C."/>
            <person name="Dhargay N."/>
            <person name="Dooley K."/>
            <person name="Dooley E."/>
            <person name="Doricent M."/>
            <person name="Dorje P."/>
            <person name="Dorjee K."/>
            <person name="Dupes A."/>
            <person name="Elong R."/>
            <person name="Falk J."/>
            <person name="Farina A."/>
            <person name="Faro S."/>
            <person name="Ferguson D."/>
            <person name="Fisher S."/>
            <person name="Foley C.D."/>
            <person name="Franke A."/>
            <person name="Friedrich D."/>
            <person name="Gadbois L."/>
            <person name="Gearin G."/>
            <person name="Gearin C.R."/>
            <person name="Giannoukos G."/>
            <person name="Goode T."/>
            <person name="Graham J."/>
            <person name="Grandbois E."/>
            <person name="Grewal S."/>
            <person name="Gyaltsen K."/>
            <person name="Hafez N."/>
            <person name="Hagos B."/>
            <person name="Hall J."/>
            <person name="Henson C."/>
            <person name="Hollinger A."/>
            <person name="Honan T."/>
            <person name="Huard M.D."/>
            <person name="Hughes L."/>
            <person name="Hurhula B."/>
            <person name="Husby M.E."/>
            <person name="Kamat A."/>
            <person name="Kanga B."/>
            <person name="Kashin S."/>
            <person name="Khazanovich D."/>
            <person name="Kisner P."/>
            <person name="Lance K."/>
            <person name="Lara M."/>
            <person name="Lee W."/>
            <person name="Lennon N."/>
            <person name="Letendre F."/>
            <person name="LeVine R."/>
            <person name="Lipovsky A."/>
            <person name="Liu X."/>
            <person name="Liu J."/>
            <person name="Liu S."/>
            <person name="Lokyitsang T."/>
            <person name="Lokyitsang Y."/>
            <person name="Lubonja R."/>
            <person name="Lui A."/>
            <person name="MacDonald P."/>
            <person name="Magnisalis V."/>
            <person name="Maru K."/>
            <person name="Matthews C."/>
            <person name="McCusker W."/>
            <person name="McDonough S."/>
            <person name="Mehta T."/>
            <person name="Meldrim J."/>
            <person name="Meneus L."/>
            <person name="Mihai O."/>
            <person name="Mihalev A."/>
            <person name="Mihova T."/>
            <person name="Mittelman R."/>
            <person name="Mlenga V."/>
            <person name="Montmayeur A."/>
            <person name="Mulrain L."/>
            <person name="Navidi A."/>
            <person name="Naylor J."/>
            <person name="Negash T."/>
            <person name="Nguyen T."/>
            <person name="Nguyen N."/>
            <person name="Nicol R."/>
            <person name="Norbu C."/>
            <person name="Norbu N."/>
            <person name="Novod N."/>
            <person name="O'Neill B."/>
            <person name="Osman S."/>
            <person name="Markiewicz E."/>
            <person name="Oyono O.L."/>
            <person name="Patti C."/>
            <person name="Phunkhang P."/>
            <person name="Pierre F."/>
            <person name="Priest M."/>
            <person name="Raghuraman S."/>
            <person name="Rege F."/>
            <person name="Reyes R."/>
            <person name="Rise C."/>
            <person name="Rogov P."/>
            <person name="Ross K."/>
            <person name="Ryan E."/>
            <person name="Settipalli S."/>
            <person name="Shea T."/>
            <person name="Sherpa N."/>
            <person name="Shi L."/>
            <person name="Shih D."/>
            <person name="Sparrow T."/>
            <person name="Spaulding J."/>
            <person name="Stalker J."/>
            <person name="Stange-Thomann N."/>
            <person name="Stavropoulos S."/>
            <person name="Stone C."/>
            <person name="Strader C."/>
            <person name="Tesfaye S."/>
            <person name="Thomson T."/>
            <person name="Thoulutsang Y."/>
            <person name="Thoulutsang D."/>
            <person name="Topham K."/>
            <person name="Topping I."/>
            <person name="Tsamla T."/>
            <person name="Vassiliev H."/>
            <person name="Vo A."/>
            <person name="Wangchuk T."/>
            <person name="Wangdi T."/>
            <person name="Weiand M."/>
            <person name="Wilkinson J."/>
            <person name="Wilson A."/>
            <person name="Yadav S."/>
            <person name="Young G."/>
            <person name="Yu Q."/>
            <person name="Zembek L."/>
            <person name="Zhong D."/>
            <person name="Zimmer A."/>
            <person name="Zwirko Z."/>
            <person name="Jaffe D.B."/>
            <person name="Alvarez P."/>
            <person name="Brockman W."/>
            <person name="Butler J."/>
            <person name="Chin C."/>
            <person name="Gnerre S."/>
            <person name="Grabherr M."/>
            <person name="Kleber M."/>
            <person name="Mauceli E."/>
            <person name="MacCallum I."/>
        </authorList>
    </citation>
    <scope>NUCLEOTIDE SEQUENCE [LARGE SCALE GENOMIC DNA]</scope>
    <source>
        <strain evidence="5">Tucson 15010-1051.87</strain>
    </source>
</reference>
<comment type="similarity">
    <text evidence="1">Belongs to the eukaryotic ribosomal protein eL27 family.</text>
</comment>
<dbReference type="HOGENOM" id="CLU_067359_0_1_1"/>
<dbReference type="Pfam" id="PF01777">
    <property type="entry name" value="Ribosomal_L27e"/>
    <property type="match status" value="1"/>
</dbReference>
<dbReference type="PANTHER" id="PTHR10497">
    <property type="entry name" value="60S RIBOSOMAL PROTEIN L27"/>
    <property type="match status" value="1"/>
</dbReference>
<dbReference type="SMR" id="B4LRQ4"/>
<accession>B4LRQ4</accession>
<evidence type="ECO:0000256" key="2">
    <source>
        <dbReference type="ARBA" id="ARBA00022980"/>
    </source>
</evidence>
<dbReference type="GO" id="GO:0005840">
    <property type="term" value="C:ribosome"/>
    <property type="evidence" value="ECO:0007669"/>
    <property type="project" value="UniProtKB-KW"/>
</dbReference>
<name>B4LRQ4_DROVI</name>
<dbReference type="STRING" id="7244.B4LRQ4"/>
<dbReference type="SUPFAM" id="SSF50104">
    <property type="entry name" value="Translation proteins SH3-like domain"/>
    <property type="match status" value="1"/>
</dbReference>
<dbReference type="KEGG" id="dvi:6627650"/>
<dbReference type="OMA" id="LKHKTQQ"/>
<dbReference type="CDD" id="cd06090">
    <property type="entry name" value="KOW_RPL27"/>
    <property type="match status" value="1"/>
</dbReference>
<dbReference type="AlphaFoldDB" id="B4LRQ4"/>
<evidence type="ECO:0000256" key="3">
    <source>
        <dbReference type="ARBA" id="ARBA00023274"/>
    </source>
</evidence>
<dbReference type="InterPro" id="IPR001141">
    <property type="entry name" value="Ribosomal_eL27"/>
</dbReference>
<dbReference type="InterPro" id="IPR008991">
    <property type="entry name" value="Translation_prot_SH3-like_sf"/>
</dbReference>
<keyword evidence="3" id="KW-0687">Ribonucleoprotein</keyword>
<dbReference type="GO" id="GO:0003735">
    <property type="term" value="F:structural constituent of ribosome"/>
    <property type="evidence" value="ECO:0007669"/>
    <property type="project" value="InterPro"/>
</dbReference>
<evidence type="ECO:0000313" key="5">
    <source>
        <dbReference type="Proteomes" id="UP000008792"/>
    </source>
</evidence>
<dbReference type="OrthoDB" id="2365484at2759"/>
<dbReference type="GO" id="GO:0006412">
    <property type="term" value="P:translation"/>
    <property type="evidence" value="ECO:0007669"/>
    <property type="project" value="InterPro"/>
</dbReference>
<dbReference type="InterPro" id="IPR041991">
    <property type="entry name" value="Ribosomal_eL27_KOW"/>
</dbReference>
<evidence type="ECO:0008006" key="6">
    <source>
        <dbReference type="Google" id="ProtNLM"/>
    </source>
</evidence>
<gene>
    <name evidence="4" type="primary">Dvir\GJ21258</name>
    <name evidence="4" type="ORF">Dvir_GJ21258</name>
</gene>
<evidence type="ECO:0000313" key="4">
    <source>
        <dbReference type="EMBL" id="EDW64656.1"/>
    </source>
</evidence>
<keyword evidence="5" id="KW-1185">Reference proteome</keyword>
<dbReference type="EMBL" id="CH940649">
    <property type="protein sequence ID" value="EDW64656.1"/>
    <property type="molecule type" value="Genomic_DNA"/>
</dbReference>
<protein>
    <recommendedName>
        <fullName evidence="6">60S ribosomal protein L27</fullName>
    </recommendedName>
</protein>
<dbReference type="InParanoid" id="B4LRQ4"/>
<organism evidence="4 5">
    <name type="scientific">Drosophila virilis</name>
    <name type="common">Fruit fly</name>
    <dbReference type="NCBI Taxonomy" id="7244"/>
    <lineage>
        <taxon>Eukaryota</taxon>
        <taxon>Metazoa</taxon>
        <taxon>Ecdysozoa</taxon>
        <taxon>Arthropoda</taxon>
        <taxon>Hexapoda</taxon>
        <taxon>Insecta</taxon>
        <taxon>Pterygota</taxon>
        <taxon>Neoptera</taxon>
        <taxon>Endopterygota</taxon>
        <taxon>Diptera</taxon>
        <taxon>Brachycera</taxon>
        <taxon>Muscomorpha</taxon>
        <taxon>Ephydroidea</taxon>
        <taxon>Drosophilidae</taxon>
        <taxon>Drosophila</taxon>
    </lineage>
</organism>
<dbReference type="InterPro" id="IPR038655">
    <property type="entry name" value="Ribosomal_eL27_sf"/>
</dbReference>
<keyword evidence="2" id="KW-0689">Ribosomal protein</keyword>
<proteinExistence type="inferred from homology"/>
<dbReference type="eggNOG" id="KOG3418">
    <property type="taxonomic scope" value="Eukaryota"/>
</dbReference>
<sequence>MKIKKIYKQGKIVIVLTGRYAGCKAIIVKTSDDGKPENKPLGHALVAGIDGCTRKLTRKMGKNYLKKRSKVKTFLKRLRYTHLMPTRYTAKDVSFEQLVARDLMDPALRRMCRLESRVKFESLYKKGKNKWFFQDVRY</sequence>
<dbReference type="GO" id="GO:1990904">
    <property type="term" value="C:ribonucleoprotein complex"/>
    <property type="evidence" value="ECO:0007669"/>
    <property type="project" value="UniProtKB-KW"/>
</dbReference>
<evidence type="ECO:0000256" key="1">
    <source>
        <dbReference type="ARBA" id="ARBA00009124"/>
    </source>
</evidence>